<dbReference type="SMART" id="SM00322">
    <property type="entry name" value="KH"/>
    <property type="match status" value="3"/>
</dbReference>
<proteinExistence type="predicted"/>
<keyword evidence="2" id="KW-0694">RNA-binding</keyword>
<feature type="region of interest" description="Disordered" evidence="3">
    <location>
        <begin position="1"/>
        <end position="20"/>
    </location>
</feature>
<dbReference type="Gene3D" id="3.30.1370.10">
    <property type="entry name" value="K Homology domain, type 1"/>
    <property type="match status" value="3"/>
</dbReference>
<reference evidence="5" key="2">
    <citation type="submission" date="2018-05" db="EMBL/GenBank/DDBJ databases">
        <title>OpunRS2 (Oryza punctata Reference Sequence Version 2).</title>
        <authorList>
            <person name="Zhang J."/>
            <person name="Kudrna D."/>
            <person name="Lee S."/>
            <person name="Talag J."/>
            <person name="Welchert J."/>
            <person name="Wing R.A."/>
        </authorList>
    </citation>
    <scope>NUCLEOTIDE SEQUENCE [LARGE SCALE GENOMIC DNA]</scope>
</reference>
<dbReference type="eggNOG" id="KOG2190">
    <property type="taxonomic scope" value="Eukaryota"/>
</dbReference>
<feature type="compositionally biased region" description="Gly residues" evidence="3">
    <location>
        <begin position="108"/>
        <end position="117"/>
    </location>
</feature>
<dbReference type="GO" id="GO:0003723">
    <property type="term" value="F:RNA binding"/>
    <property type="evidence" value="ECO:0007669"/>
    <property type="project" value="UniProtKB-UniRule"/>
</dbReference>
<dbReference type="InterPro" id="IPR004087">
    <property type="entry name" value="KH_dom"/>
</dbReference>
<organism evidence="5">
    <name type="scientific">Oryza punctata</name>
    <name type="common">Red rice</name>
    <dbReference type="NCBI Taxonomy" id="4537"/>
    <lineage>
        <taxon>Eukaryota</taxon>
        <taxon>Viridiplantae</taxon>
        <taxon>Streptophyta</taxon>
        <taxon>Embryophyta</taxon>
        <taxon>Tracheophyta</taxon>
        <taxon>Spermatophyta</taxon>
        <taxon>Magnoliopsida</taxon>
        <taxon>Liliopsida</taxon>
        <taxon>Poales</taxon>
        <taxon>Poaceae</taxon>
        <taxon>BOP clade</taxon>
        <taxon>Oryzoideae</taxon>
        <taxon>Oryzeae</taxon>
        <taxon>Oryzinae</taxon>
        <taxon>Oryza</taxon>
    </lineage>
</organism>
<evidence type="ECO:0000313" key="5">
    <source>
        <dbReference type="EnsemblPlants" id="OPUNC07G11160.2"/>
    </source>
</evidence>
<keyword evidence="1" id="KW-0677">Repeat</keyword>
<dbReference type="Pfam" id="PF00013">
    <property type="entry name" value="KH_1"/>
    <property type="match status" value="2"/>
</dbReference>
<feature type="domain" description="K Homology" evidence="4">
    <location>
        <begin position="311"/>
        <end position="387"/>
    </location>
</feature>
<dbReference type="SUPFAM" id="SSF54791">
    <property type="entry name" value="Eukaryotic type KH-domain (KH-domain type I)"/>
    <property type="match status" value="3"/>
</dbReference>
<reference evidence="5" key="1">
    <citation type="submission" date="2015-04" db="UniProtKB">
        <authorList>
            <consortium name="EnsemblPlants"/>
        </authorList>
    </citation>
    <scope>IDENTIFICATION</scope>
</reference>
<dbReference type="Gramene" id="OPUNC07G11160.2">
    <property type="protein sequence ID" value="OPUNC07G11160.2"/>
    <property type="gene ID" value="OPUNC07G11160"/>
</dbReference>
<accession>A0A0E0LJY4</accession>
<dbReference type="InterPro" id="IPR004088">
    <property type="entry name" value="KH_dom_type_1"/>
</dbReference>
<evidence type="ECO:0000256" key="1">
    <source>
        <dbReference type="ARBA" id="ARBA00022737"/>
    </source>
</evidence>
<evidence type="ECO:0000259" key="4">
    <source>
        <dbReference type="SMART" id="SM00322"/>
    </source>
</evidence>
<evidence type="ECO:0000313" key="6">
    <source>
        <dbReference type="Proteomes" id="UP000026962"/>
    </source>
</evidence>
<feature type="region of interest" description="Disordered" evidence="3">
    <location>
        <begin position="98"/>
        <end position="119"/>
    </location>
</feature>
<keyword evidence="6" id="KW-1185">Reference proteome</keyword>
<sequence length="680" mass="71252">MAGARPFFSPHEAFSRVSTTSSSSPAAAAAVAVAVAAAAPDPSPATDDADAAEVAVFRLLLPQAFSDADAMRLYAAIAPLRRRFPTLQVRVETLGVGASSDDADADADGGGGGGGGRVAVVLGPASPARRVEASSSSGEPLELSPAQEALVAVVDSGGVVHLNDEAWGAERMTCLVLVEAGRFEAASGKGIWWTIANESGAEVRVAPWGGEGEAAYATQPPEEVVEITGDGTTVRRALVSVSSCLQGDGPLGSSTSAHSVNPMLTQTFPKVPEPELGSLYSEVSTERANTSIPHIDCPQGATGIEQTECLMQFSFRLLCPVTLAGGLIGKNGMVIKAIEVNSGASVDVGATVHRCMERAITVSALEKPGQKFSMVENALLRIFDRMQVVEGNTHSRPNNPLHCSARVLILKGQFGCLVGPRGSLMKHMNNITRTKMKILEETDVPACASQYELITGEPMNVRDALSLVCEKLRNHCFSSEKTTYGNGHVASSDIDELTTSSQVNISSTGQYSAGNLTRVDHGLSQNEIDSVQNSISAFHLGCLGSPQIQKPTIGCGTEINNPINEVQKPANGNATGINNLNTGMQNENGIDVSNHGVTSLEGKKLLRGIKTATITRITYEIAVCGDNGNDFTMIREMSGADVTAQYPLPETSDGMIVISGTPDEAQSAMAMFLDLVKEGQ</sequence>
<dbReference type="PROSITE" id="PS50084">
    <property type="entry name" value="KH_TYPE_1"/>
    <property type="match status" value="3"/>
</dbReference>
<name>A0A0E0LJY4_ORYPU</name>
<dbReference type="PANTHER" id="PTHR10288">
    <property type="entry name" value="KH DOMAIN CONTAINING RNA BINDING PROTEIN"/>
    <property type="match status" value="1"/>
</dbReference>
<evidence type="ECO:0000256" key="2">
    <source>
        <dbReference type="PROSITE-ProRule" id="PRU00117"/>
    </source>
</evidence>
<feature type="domain" description="K Homology" evidence="4">
    <location>
        <begin position="613"/>
        <end position="677"/>
    </location>
</feature>
<dbReference type="EnsemblPlants" id="OPUNC07G11160.2">
    <property type="protein sequence ID" value="OPUNC07G11160.2"/>
    <property type="gene ID" value="OPUNC07G11160"/>
</dbReference>
<feature type="domain" description="K Homology" evidence="4">
    <location>
        <begin position="401"/>
        <end position="473"/>
    </location>
</feature>
<protein>
    <recommendedName>
        <fullName evidence="4">K Homology domain-containing protein</fullName>
    </recommendedName>
</protein>
<dbReference type="OMA" id="HRCMERA"/>
<dbReference type="STRING" id="4537.A0A0E0LJY4"/>
<dbReference type="AlphaFoldDB" id="A0A0E0LJY4"/>
<dbReference type="InterPro" id="IPR036612">
    <property type="entry name" value="KH_dom_type_1_sf"/>
</dbReference>
<evidence type="ECO:0000256" key="3">
    <source>
        <dbReference type="SAM" id="MobiDB-lite"/>
    </source>
</evidence>
<dbReference type="Proteomes" id="UP000026962">
    <property type="component" value="Chromosome 7"/>
</dbReference>